<keyword evidence="1" id="KW-0805">Transcription regulation</keyword>
<accession>A0A653B0F6</accession>
<dbReference type="InterPro" id="IPR015927">
    <property type="entry name" value="Peptidase_S24_S26A/B/C"/>
</dbReference>
<evidence type="ECO:0000256" key="3">
    <source>
        <dbReference type="ARBA" id="ARBA00023163"/>
    </source>
</evidence>
<dbReference type="SUPFAM" id="SSF51306">
    <property type="entry name" value="LexA/Signal peptidase"/>
    <property type="match status" value="1"/>
</dbReference>
<keyword evidence="2" id="KW-0238">DNA-binding</keyword>
<reference evidence="4" key="1">
    <citation type="submission" date="2018-11" db="EMBL/GenBank/DDBJ databases">
        <authorList>
            <consortium name="Genoscope - CEA"/>
            <person name="William W."/>
        </authorList>
    </citation>
    <scope>NUCLEOTIDE SEQUENCE [LARGE SCALE GENOMIC DNA]</scope>
    <source>
        <strain evidence="4">T9AD</strain>
    </source>
</reference>
<dbReference type="Gene3D" id="2.10.109.10">
    <property type="entry name" value="Umud Fragment, subunit A"/>
    <property type="match status" value="1"/>
</dbReference>
<dbReference type="Pfam" id="PF00717">
    <property type="entry name" value="Peptidase_S24"/>
    <property type="match status" value="1"/>
</dbReference>
<dbReference type="EMBL" id="LR130779">
    <property type="protein sequence ID" value="VDN62138.1"/>
    <property type="molecule type" value="Genomic_DNA"/>
</dbReference>
<organism evidence="4">
    <name type="scientific">Ectopseudomonas oleovorans</name>
    <name type="common">Pseudomonas oleovorans</name>
    <dbReference type="NCBI Taxonomy" id="301"/>
    <lineage>
        <taxon>Bacteria</taxon>
        <taxon>Pseudomonadati</taxon>
        <taxon>Pseudomonadota</taxon>
        <taxon>Gammaproteobacteria</taxon>
        <taxon>Pseudomonadales</taxon>
        <taxon>Pseudomonadaceae</taxon>
        <taxon>Ectopseudomonas</taxon>
    </lineage>
</organism>
<protein>
    <submittedName>
        <fullName evidence="4">Phage repressor protein C, contains Cro/C1-type HTH and peptisase s24 domains</fullName>
    </submittedName>
</protein>
<evidence type="ECO:0000256" key="2">
    <source>
        <dbReference type="ARBA" id="ARBA00023125"/>
    </source>
</evidence>
<gene>
    <name evidence="4" type="ORF">POT9AD_1147</name>
</gene>
<dbReference type="GO" id="GO:0003677">
    <property type="term" value="F:DNA binding"/>
    <property type="evidence" value="ECO:0007669"/>
    <property type="project" value="UniProtKB-KW"/>
</dbReference>
<evidence type="ECO:0000256" key="1">
    <source>
        <dbReference type="ARBA" id="ARBA00023015"/>
    </source>
</evidence>
<dbReference type="CDD" id="cd06529">
    <property type="entry name" value="S24_LexA-like"/>
    <property type="match status" value="1"/>
</dbReference>
<dbReference type="AlphaFoldDB" id="A0A653B0F6"/>
<dbReference type="InterPro" id="IPR039418">
    <property type="entry name" value="LexA-like"/>
</dbReference>
<dbReference type="InterPro" id="IPR036286">
    <property type="entry name" value="LexA/Signal_pep-like_sf"/>
</dbReference>
<sequence length="154" mass="17351">MISADFSQRGRLRDGDLQIPQFDVRAAMGGGQLPADYIEVIRYVTMHKSHLEMLGITYSSPENLAIMTGWGQSMKGTINHGEPVFVDRGITSFIGDGVYAFTWDGLLYLKRLQKESKTHFRVISDNQLHQSFSVPIEEVIIHARALLAWNANKL</sequence>
<name>A0A653B0F6_ECTOL</name>
<proteinExistence type="predicted"/>
<dbReference type="PANTHER" id="PTHR40661:SF3">
    <property type="entry name" value="FELS-1 PROPHAGE TRANSCRIPTIONAL REGULATOR"/>
    <property type="match status" value="1"/>
</dbReference>
<dbReference type="PANTHER" id="PTHR40661">
    <property type="match status" value="1"/>
</dbReference>
<keyword evidence="3" id="KW-0804">Transcription</keyword>
<evidence type="ECO:0000313" key="4">
    <source>
        <dbReference type="EMBL" id="VDN62138.1"/>
    </source>
</evidence>